<sequence length="50" mass="5618">MKLLLLLPKKVAKSLRKWVCNSKIGGSIHSWKFPRSHCSLEQGTGAKLLQ</sequence>
<proteinExistence type="predicted"/>
<name>A0A0E9S687_ANGAN</name>
<evidence type="ECO:0000313" key="1">
    <source>
        <dbReference type="EMBL" id="JAH36053.1"/>
    </source>
</evidence>
<accession>A0A0E9S687</accession>
<reference evidence="1" key="2">
    <citation type="journal article" date="2015" name="Fish Shellfish Immunol.">
        <title>Early steps in the European eel (Anguilla anguilla)-Vibrio vulnificus interaction in the gills: Role of the RtxA13 toxin.</title>
        <authorList>
            <person name="Callol A."/>
            <person name="Pajuelo D."/>
            <person name="Ebbesson L."/>
            <person name="Teles M."/>
            <person name="MacKenzie S."/>
            <person name="Amaro C."/>
        </authorList>
    </citation>
    <scope>NUCLEOTIDE SEQUENCE</scope>
</reference>
<dbReference type="AlphaFoldDB" id="A0A0E9S687"/>
<dbReference type="EMBL" id="GBXM01072524">
    <property type="protein sequence ID" value="JAH36053.1"/>
    <property type="molecule type" value="Transcribed_RNA"/>
</dbReference>
<reference evidence="1" key="1">
    <citation type="submission" date="2014-11" db="EMBL/GenBank/DDBJ databases">
        <authorList>
            <person name="Amaro Gonzalez C."/>
        </authorList>
    </citation>
    <scope>NUCLEOTIDE SEQUENCE</scope>
</reference>
<protein>
    <submittedName>
        <fullName evidence="1">Uncharacterized protein</fullName>
    </submittedName>
</protein>
<organism evidence="1">
    <name type="scientific">Anguilla anguilla</name>
    <name type="common">European freshwater eel</name>
    <name type="synonym">Muraena anguilla</name>
    <dbReference type="NCBI Taxonomy" id="7936"/>
    <lineage>
        <taxon>Eukaryota</taxon>
        <taxon>Metazoa</taxon>
        <taxon>Chordata</taxon>
        <taxon>Craniata</taxon>
        <taxon>Vertebrata</taxon>
        <taxon>Euteleostomi</taxon>
        <taxon>Actinopterygii</taxon>
        <taxon>Neopterygii</taxon>
        <taxon>Teleostei</taxon>
        <taxon>Anguilliformes</taxon>
        <taxon>Anguillidae</taxon>
        <taxon>Anguilla</taxon>
    </lineage>
</organism>